<keyword evidence="3" id="KW-1185">Reference proteome</keyword>
<protein>
    <submittedName>
        <fullName evidence="2">Uncharacterized protein</fullName>
    </submittedName>
</protein>
<proteinExistence type="predicted"/>
<keyword evidence="1" id="KW-0732">Signal</keyword>
<dbReference type="AlphaFoldDB" id="A0A3B0JUN5"/>
<name>A0A3B0JUN5_DROGU</name>
<dbReference type="EMBL" id="OUUW01000002">
    <property type="protein sequence ID" value="SPP76441.1"/>
    <property type="molecule type" value="Genomic_DNA"/>
</dbReference>
<accession>A0A3B0JUN5</accession>
<gene>
    <name evidence="2" type="ORF">DGUA_6G006977</name>
</gene>
<sequence>MAKIALIFFLFALVAVCMCARVPREEPAKSEFEAQISDLLAKAKDLFNEDSVKDFQEKAKAAAAEGLAAFQKFSNSLNEQIQKSPSP</sequence>
<dbReference type="Proteomes" id="UP000268350">
    <property type="component" value="Unassembled WGS sequence"/>
</dbReference>
<organism evidence="2 3">
    <name type="scientific">Drosophila guanche</name>
    <name type="common">Fruit fly</name>
    <dbReference type="NCBI Taxonomy" id="7266"/>
    <lineage>
        <taxon>Eukaryota</taxon>
        <taxon>Metazoa</taxon>
        <taxon>Ecdysozoa</taxon>
        <taxon>Arthropoda</taxon>
        <taxon>Hexapoda</taxon>
        <taxon>Insecta</taxon>
        <taxon>Pterygota</taxon>
        <taxon>Neoptera</taxon>
        <taxon>Endopterygota</taxon>
        <taxon>Diptera</taxon>
        <taxon>Brachycera</taxon>
        <taxon>Muscomorpha</taxon>
        <taxon>Ephydroidea</taxon>
        <taxon>Drosophilidae</taxon>
        <taxon>Drosophila</taxon>
        <taxon>Sophophora</taxon>
    </lineage>
</organism>
<evidence type="ECO:0000256" key="1">
    <source>
        <dbReference type="SAM" id="SignalP"/>
    </source>
</evidence>
<evidence type="ECO:0000313" key="3">
    <source>
        <dbReference type="Proteomes" id="UP000268350"/>
    </source>
</evidence>
<feature type="signal peptide" evidence="1">
    <location>
        <begin position="1"/>
        <end position="19"/>
    </location>
</feature>
<feature type="chain" id="PRO_5017319125" evidence="1">
    <location>
        <begin position="20"/>
        <end position="87"/>
    </location>
</feature>
<dbReference type="OMA" id="AVCMCAR"/>
<reference evidence="3" key="1">
    <citation type="submission" date="2018-01" db="EMBL/GenBank/DDBJ databases">
        <authorList>
            <person name="Alioto T."/>
            <person name="Alioto T."/>
        </authorList>
    </citation>
    <scope>NUCLEOTIDE SEQUENCE [LARGE SCALE GENOMIC DNA]</scope>
</reference>
<evidence type="ECO:0000313" key="2">
    <source>
        <dbReference type="EMBL" id="SPP76441.1"/>
    </source>
</evidence>